<keyword evidence="2" id="KW-1185">Reference proteome</keyword>
<dbReference type="Proteomes" id="UP001060215">
    <property type="component" value="Chromosome 15"/>
</dbReference>
<gene>
    <name evidence="1" type="ORF">LOK49_LG14G01052</name>
</gene>
<reference evidence="1 2" key="1">
    <citation type="journal article" date="2022" name="Plant J.">
        <title>Chromosome-level genome of Camellia lanceoleosa provides a valuable resource for understanding genome evolution and self-incompatibility.</title>
        <authorList>
            <person name="Gong W."/>
            <person name="Xiao S."/>
            <person name="Wang L."/>
            <person name="Liao Z."/>
            <person name="Chang Y."/>
            <person name="Mo W."/>
            <person name="Hu G."/>
            <person name="Li W."/>
            <person name="Zhao G."/>
            <person name="Zhu H."/>
            <person name="Hu X."/>
            <person name="Ji K."/>
            <person name="Xiang X."/>
            <person name="Song Q."/>
            <person name="Yuan D."/>
            <person name="Jin S."/>
            <person name="Zhang L."/>
        </authorList>
    </citation>
    <scope>NUCLEOTIDE SEQUENCE [LARGE SCALE GENOMIC DNA]</scope>
    <source>
        <strain evidence="1">SQ_2022a</strain>
    </source>
</reference>
<proteinExistence type="predicted"/>
<accession>A0ACC0FC72</accession>
<protein>
    <submittedName>
        <fullName evidence="1">Uncharacterized protein</fullName>
    </submittedName>
</protein>
<evidence type="ECO:0000313" key="1">
    <source>
        <dbReference type="EMBL" id="KAI7985621.1"/>
    </source>
</evidence>
<dbReference type="EMBL" id="CM045772">
    <property type="protein sequence ID" value="KAI7985621.1"/>
    <property type="molecule type" value="Genomic_DNA"/>
</dbReference>
<organism evidence="1 2">
    <name type="scientific">Camellia lanceoleosa</name>
    <dbReference type="NCBI Taxonomy" id="1840588"/>
    <lineage>
        <taxon>Eukaryota</taxon>
        <taxon>Viridiplantae</taxon>
        <taxon>Streptophyta</taxon>
        <taxon>Embryophyta</taxon>
        <taxon>Tracheophyta</taxon>
        <taxon>Spermatophyta</taxon>
        <taxon>Magnoliopsida</taxon>
        <taxon>eudicotyledons</taxon>
        <taxon>Gunneridae</taxon>
        <taxon>Pentapetalae</taxon>
        <taxon>asterids</taxon>
        <taxon>Ericales</taxon>
        <taxon>Theaceae</taxon>
        <taxon>Camellia</taxon>
    </lineage>
</organism>
<evidence type="ECO:0000313" key="2">
    <source>
        <dbReference type="Proteomes" id="UP001060215"/>
    </source>
</evidence>
<comment type="caution">
    <text evidence="1">The sequence shown here is derived from an EMBL/GenBank/DDBJ whole genome shotgun (WGS) entry which is preliminary data.</text>
</comment>
<sequence>MSQVSNVFEILNVVVGDVSSSGAKVLPTLPIIVTAMGQDDNCLDSASDSVADADFNTCIVDIEVKELAAKGWCWLDDPKEIKHGIIDFIRTGLVQTVCDEEIRAALFSISGIKPHDLMGKATTDYVYRLTLAGTMYHVWKGKELQTIQEDRNG</sequence>
<name>A0ACC0FC72_9ERIC</name>